<protein>
    <submittedName>
        <fullName evidence="2">Uncharacterized protein</fullName>
    </submittedName>
</protein>
<accession>A4P193</accession>
<evidence type="ECO:0000313" key="3">
    <source>
        <dbReference type="Proteomes" id="UP000005596"/>
    </source>
</evidence>
<name>A4P193_HAEIF</name>
<dbReference type="BioCyc" id="HINF375063:G119K-2253-MONOMER"/>
<dbReference type="EMBL" id="AAZJ01000024">
    <property type="protein sequence ID" value="EDK12824.1"/>
    <property type="molecule type" value="Genomic_DNA"/>
</dbReference>
<evidence type="ECO:0000256" key="1">
    <source>
        <dbReference type="SAM" id="Phobius"/>
    </source>
</evidence>
<gene>
    <name evidence="2" type="ORF">CGSHiR3021_00122</name>
</gene>
<proteinExistence type="predicted"/>
<keyword evidence="1" id="KW-1133">Transmembrane helix</keyword>
<feature type="transmembrane region" description="Helical" evidence="1">
    <location>
        <begin position="88"/>
        <end position="105"/>
    </location>
</feature>
<organism evidence="2 3">
    <name type="scientific">Haemophilus influenzae 22.4-21</name>
    <dbReference type="NCBI Taxonomy" id="375063"/>
    <lineage>
        <taxon>Bacteria</taxon>
        <taxon>Pseudomonadati</taxon>
        <taxon>Pseudomonadota</taxon>
        <taxon>Gammaproteobacteria</taxon>
        <taxon>Pasteurellales</taxon>
        <taxon>Pasteurellaceae</taxon>
        <taxon>Haemophilus</taxon>
    </lineage>
</organism>
<keyword evidence="1" id="KW-0812">Transmembrane</keyword>
<evidence type="ECO:0000313" key="2">
    <source>
        <dbReference type="EMBL" id="EDK12824.1"/>
    </source>
</evidence>
<dbReference type="Proteomes" id="UP000005596">
    <property type="component" value="Unassembled WGS sequence"/>
</dbReference>
<sequence>MSNKLEKVGNILEGYNKTFDTVSALAAYKALVENGVDSKQAAATTLELTNFRKTGSKMRGIKALYMFSQPAVMGAANLMRYLSTRKGQYRFAAYLAGMTALYTVLRSMDDEDEGGIKWINLAILHVLSRFHLVMVIISNSRWVWYAANGMEFCYEYRKRSGW</sequence>
<feature type="transmembrane region" description="Helical" evidence="1">
    <location>
        <begin position="117"/>
        <end position="137"/>
    </location>
</feature>
<keyword evidence="1" id="KW-0472">Membrane</keyword>
<reference evidence="2 3" key="1">
    <citation type="journal article" date="2007" name="Genome Biol.">
        <title>Characterization and modeling of the Haemophilus influenzae core and supragenomes based on the complete genomic sequences of Rd and 12 clinical nontypeable strains.</title>
        <authorList>
            <person name="Hogg J.S."/>
            <person name="Hu F.Z."/>
            <person name="Janto B."/>
            <person name="Boissy R."/>
            <person name="Hayes J."/>
            <person name="Keefe R."/>
            <person name="Post J.C."/>
            <person name="Ehrlich G.D."/>
        </authorList>
    </citation>
    <scope>NUCLEOTIDE SEQUENCE [LARGE SCALE GENOMIC DNA]</scope>
    <source>
        <strain evidence="2 3">22.4-21</strain>
    </source>
</reference>
<dbReference type="AlphaFoldDB" id="A4P193"/>